<dbReference type="Gene3D" id="4.10.1080.10">
    <property type="entry name" value="TSP type-3 repeat"/>
    <property type="match status" value="1"/>
</dbReference>
<dbReference type="Pfam" id="PF13360">
    <property type="entry name" value="PQQ_2"/>
    <property type="match status" value="1"/>
</dbReference>
<dbReference type="SUPFAM" id="SSF50998">
    <property type="entry name" value="Quinoprotein alcohol dehydrogenase-like"/>
    <property type="match status" value="1"/>
</dbReference>
<dbReference type="InterPro" id="IPR002372">
    <property type="entry name" value="PQQ_rpt_dom"/>
</dbReference>
<dbReference type="InterPro" id="IPR015943">
    <property type="entry name" value="WD40/YVTN_repeat-like_dom_sf"/>
</dbReference>
<dbReference type="GO" id="GO:0005509">
    <property type="term" value="F:calcium ion binding"/>
    <property type="evidence" value="ECO:0007669"/>
    <property type="project" value="InterPro"/>
</dbReference>
<keyword evidence="3 6" id="KW-0732">Signal</keyword>
<dbReference type="Gene3D" id="2.130.10.10">
    <property type="entry name" value="YVTN repeat-like/Quinoprotein amine dehydrogenase"/>
    <property type="match status" value="1"/>
</dbReference>
<feature type="domain" description="Pyrrolo-quinoline quinone repeat" evidence="7">
    <location>
        <begin position="57"/>
        <end position="273"/>
    </location>
</feature>
<evidence type="ECO:0000259" key="7">
    <source>
        <dbReference type="Pfam" id="PF13360"/>
    </source>
</evidence>
<gene>
    <name evidence="8" type="ORF">HNQ39_001735</name>
</gene>
<keyword evidence="2" id="KW-0964">Secreted</keyword>
<reference evidence="8 9" key="1">
    <citation type="submission" date="2020-08" db="EMBL/GenBank/DDBJ databases">
        <title>Genomic Encyclopedia of Type Strains, Phase IV (KMG-IV): sequencing the most valuable type-strain genomes for metagenomic binning, comparative biology and taxonomic classification.</title>
        <authorList>
            <person name="Goeker M."/>
        </authorList>
    </citation>
    <scope>NUCLEOTIDE SEQUENCE [LARGE SCALE GENOMIC DNA]</scope>
    <source>
        <strain evidence="8 9">DSM 23562</strain>
    </source>
</reference>
<comment type="caution">
    <text evidence="8">The sequence shown here is derived from an EMBL/GenBank/DDBJ whole genome shotgun (WGS) entry which is preliminary data.</text>
</comment>
<evidence type="ECO:0000256" key="4">
    <source>
        <dbReference type="ARBA" id="ARBA00022837"/>
    </source>
</evidence>
<organism evidence="8 9">
    <name type="scientific">Armatimonas rosea</name>
    <dbReference type="NCBI Taxonomy" id="685828"/>
    <lineage>
        <taxon>Bacteria</taxon>
        <taxon>Bacillati</taxon>
        <taxon>Armatimonadota</taxon>
        <taxon>Armatimonadia</taxon>
        <taxon>Armatimonadales</taxon>
        <taxon>Armatimonadaceae</taxon>
        <taxon>Armatimonas</taxon>
    </lineage>
</organism>
<evidence type="ECO:0000256" key="1">
    <source>
        <dbReference type="ARBA" id="ARBA00004613"/>
    </source>
</evidence>
<dbReference type="SMART" id="SM00564">
    <property type="entry name" value="PQQ"/>
    <property type="match status" value="4"/>
</dbReference>
<evidence type="ECO:0000256" key="6">
    <source>
        <dbReference type="SAM" id="SignalP"/>
    </source>
</evidence>
<evidence type="ECO:0000256" key="2">
    <source>
        <dbReference type="ARBA" id="ARBA00022525"/>
    </source>
</evidence>
<dbReference type="InterPro" id="IPR059100">
    <property type="entry name" value="TSP3_bac"/>
</dbReference>
<accession>A0A7W9SPR9</accession>
<sequence length="806" mass="88820">MRFGSIIVALLLLLGARSAGAQSLTAPPFVRQWTQFLGDGVSVIAGEKGTLYYKSWQEVAALDLATGGKKWSCLAGQRVGSTCLRTGTLYALVAGKDLYAIDAGTGSSRLLQHFPLEIQQLTQDPEQLYALDARGALHALSPRTGQVLWSTVLVSPLKPDTVSVVLAATRDGVYVGIDVKGKRGEELGIAPESGRVLWRRGVSFPELYSHAVIEGGVVFFGERPRRLQARTGNVVWTARGYLAAGPVLGNVWLTSRWDATQGHDLATGKRLWKSPVAYGDILSSCSDGQNLLIEAMNYSPTVQGTYCLSREGKLRWQADKPFTGAPIYADQNSIVTYDQSENRLMGYVPGALPRLPAAAAGKKAMAERQVAQFETLDAAERQQLEKLKPYSARAFLPRYLELAKHRIQNLDTYLLAFCEKENTAALLGLWKQGGGEAAERALQAKGNPDLYIPVFLQKLLTYPRKPRSEGMQSEYLLSVIAHSSHPEAVAFLLSALRDPKAPREWRTEAFQHLAGTGGAEGVAAVRAARAKSGPCKPWYERINFDKQNIVSTQQDTKGRTWMLFYSSILGYGTALFMVERRGTEWGTPLFTGIGTTGRDEFPKTFRGIPLDKLLASEWIKLFPDDPTIRKDTDGDGLTDLAEARLGTDPKKADTDGDDLRDAVDPCPLVARRPQGDTEQILAACIEAWLFAQENQADPVIVSTTDTIPFEVYSNEGQVLWEKRGNSLWRSRVGIYRIGNVFLDFKSPDGPTGQRIVYGPDRQTAQVVLLPDDGSCIMGHGTFTLKKIDGEWFVVDWQKLSATWWLR</sequence>
<feature type="compositionally biased region" description="Basic and acidic residues" evidence="5">
    <location>
        <begin position="641"/>
        <end position="659"/>
    </location>
</feature>
<dbReference type="Proteomes" id="UP000520814">
    <property type="component" value="Unassembled WGS sequence"/>
</dbReference>
<feature type="region of interest" description="Disordered" evidence="5">
    <location>
        <begin position="632"/>
        <end position="659"/>
    </location>
</feature>
<dbReference type="InterPro" id="IPR011047">
    <property type="entry name" value="Quinoprotein_ADH-like_sf"/>
</dbReference>
<dbReference type="EMBL" id="JACHGW010000002">
    <property type="protein sequence ID" value="MBB6049944.1"/>
    <property type="molecule type" value="Genomic_DNA"/>
</dbReference>
<feature type="signal peptide" evidence="6">
    <location>
        <begin position="1"/>
        <end position="21"/>
    </location>
</feature>
<feature type="chain" id="PRO_5030843646" evidence="6">
    <location>
        <begin position="22"/>
        <end position="806"/>
    </location>
</feature>
<keyword evidence="9" id="KW-1185">Reference proteome</keyword>
<dbReference type="InterPro" id="IPR018391">
    <property type="entry name" value="PQQ_b-propeller_rpt"/>
</dbReference>
<dbReference type="PANTHER" id="PTHR34512:SF30">
    <property type="entry name" value="OUTER MEMBRANE PROTEIN ASSEMBLY FACTOR BAMB"/>
    <property type="match status" value="1"/>
</dbReference>
<dbReference type="PANTHER" id="PTHR34512">
    <property type="entry name" value="CELL SURFACE PROTEIN"/>
    <property type="match status" value="1"/>
</dbReference>
<evidence type="ECO:0000256" key="5">
    <source>
        <dbReference type="SAM" id="MobiDB-lite"/>
    </source>
</evidence>
<dbReference type="Pfam" id="PF18884">
    <property type="entry name" value="TSP3_bac"/>
    <property type="match status" value="1"/>
</dbReference>
<protein>
    <submittedName>
        <fullName evidence="8">Outer membrane protein assembly factor BamB</fullName>
    </submittedName>
</protein>
<dbReference type="InterPro" id="IPR028974">
    <property type="entry name" value="TSP_type-3_rpt"/>
</dbReference>
<proteinExistence type="predicted"/>
<keyword evidence="4" id="KW-0106">Calcium</keyword>
<evidence type="ECO:0000313" key="8">
    <source>
        <dbReference type="EMBL" id="MBB6049944.1"/>
    </source>
</evidence>
<dbReference type="AlphaFoldDB" id="A0A7W9SPR9"/>
<comment type="subcellular location">
    <subcellularLocation>
        <location evidence="1">Secreted</location>
    </subcellularLocation>
</comment>
<name>A0A7W9SPR9_ARMRO</name>
<evidence type="ECO:0000256" key="3">
    <source>
        <dbReference type="ARBA" id="ARBA00022729"/>
    </source>
</evidence>
<dbReference type="RefSeq" id="WP_184193967.1">
    <property type="nucleotide sequence ID" value="NZ_JACHGW010000002.1"/>
</dbReference>
<evidence type="ECO:0000313" key="9">
    <source>
        <dbReference type="Proteomes" id="UP000520814"/>
    </source>
</evidence>